<proteinExistence type="predicted"/>
<gene>
    <name evidence="1" type="ORF">SAMN05421869_11790</name>
</gene>
<reference evidence="1 2" key="1">
    <citation type="submission" date="2016-10" db="EMBL/GenBank/DDBJ databases">
        <authorList>
            <person name="de Groot N.N."/>
        </authorList>
    </citation>
    <scope>NUCLEOTIDE SEQUENCE [LARGE SCALE GENOMIC DNA]</scope>
    <source>
        <strain evidence="1 2">CGMCC 4.6533</strain>
    </source>
</reference>
<accession>A0A1G9DD20</accession>
<dbReference type="RefSeq" id="WP_090940706.1">
    <property type="nucleotide sequence ID" value="NZ_FNDJ01000017.1"/>
</dbReference>
<organism evidence="1 2">
    <name type="scientific">Nonomuraea jiangxiensis</name>
    <dbReference type="NCBI Taxonomy" id="633440"/>
    <lineage>
        <taxon>Bacteria</taxon>
        <taxon>Bacillati</taxon>
        <taxon>Actinomycetota</taxon>
        <taxon>Actinomycetes</taxon>
        <taxon>Streptosporangiales</taxon>
        <taxon>Streptosporangiaceae</taxon>
        <taxon>Nonomuraea</taxon>
    </lineage>
</organism>
<sequence>MVARKVGTGEVVAASVHKATCKLKTVPGPAKLGFNLQFTIAPDALASHVENLGQAEVEQCKTCMRTSTRPAKPRRPRRSLDNNQADLWVNLAVEGQPIEVFLEEIQISQIKPGDELAAKASEGMTWVASYHGVQFGVGRNPREAVRRLLGLRLGVWDNGTLFGQRFF</sequence>
<name>A0A1G9DD20_9ACTN</name>
<dbReference type="STRING" id="633440.SAMN05421869_11790"/>
<evidence type="ECO:0000313" key="2">
    <source>
        <dbReference type="Proteomes" id="UP000199202"/>
    </source>
</evidence>
<dbReference type="EMBL" id="FNDJ01000017">
    <property type="protein sequence ID" value="SDK61778.1"/>
    <property type="molecule type" value="Genomic_DNA"/>
</dbReference>
<evidence type="ECO:0000313" key="1">
    <source>
        <dbReference type="EMBL" id="SDK61778.1"/>
    </source>
</evidence>
<dbReference type="AlphaFoldDB" id="A0A1G9DD20"/>
<dbReference type="Proteomes" id="UP000199202">
    <property type="component" value="Unassembled WGS sequence"/>
</dbReference>
<protein>
    <submittedName>
        <fullName evidence="1">Uncharacterized protein</fullName>
    </submittedName>
</protein>
<keyword evidence="2" id="KW-1185">Reference proteome</keyword>